<evidence type="ECO:0000313" key="2">
    <source>
        <dbReference type="EMBL" id="MBU5592482.1"/>
    </source>
</evidence>
<organism evidence="2 3">
    <name type="scientific">Clostridium simiarum</name>
    <dbReference type="NCBI Taxonomy" id="2841506"/>
    <lineage>
        <taxon>Bacteria</taxon>
        <taxon>Bacillati</taxon>
        <taxon>Bacillota</taxon>
        <taxon>Clostridia</taxon>
        <taxon>Eubacteriales</taxon>
        <taxon>Clostridiaceae</taxon>
        <taxon>Clostridium</taxon>
    </lineage>
</organism>
<feature type="chain" id="PRO_5045797045" evidence="1">
    <location>
        <begin position="36"/>
        <end position="571"/>
    </location>
</feature>
<dbReference type="EMBL" id="JAHLQL010000004">
    <property type="protein sequence ID" value="MBU5592482.1"/>
    <property type="molecule type" value="Genomic_DNA"/>
</dbReference>
<comment type="caution">
    <text evidence="2">The sequence shown here is derived from an EMBL/GenBank/DDBJ whole genome shotgun (WGS) entry which is preliminary data.</text>
</comment>
<dbReference type="Proteomes" id="UP000736583">
    <property type="component" value="Unassembled WGS sequence"/>
</dbReference>
<dbReference type="RefSeq" id="WP_216457260.1">
    <property type="nucleotide sequence ID" value="NZ_JAHLQL010000004.1"/>
</dbReference>
<evidence type="ECO:0000256" key="1">
    <source>
        <dbReference type="SAM" id="SignalP"/>
    </source>
</evidence>
<keyword evidence="1" id="KW-0732">Signal</keyword>
<protein>
    <submittedName>
        <fullName evidence="2">Uncharacterized protein</fullName>
    </submittedName>
</protein>
<evidence type="ECO:0000313" key="3">
    <source>
        <dbReference type="Proteomes" id="UP000736583"/>
    </source>
</evidence>
<accession>A0ABS6F1T7</accession>
<name>A0ABS6F1T7_9CLOT</name>
<feature type="signal peptide" evidence="1">
    <location>
        <begin position="1"/>
        <end position="35"/>
    </location>
</feature>
<proteinExistence type="predicted"/>
<reference evidence="2 3" key="1">
    <citation type="submission" date="2021-06" db="EMBL/GenBank/DDBJ databases">
        <authorList>
            <person name="Sun Q."/>
            <person name="Li D."/>
        </authorList>
    </citation>
    <scope>NUCLEOTIDE SEQUENCE [LARGE SCALE GENOMIC DNA]</scope>
    <source>
        <strain evidence="2 3">MSJ-4</strain>
    </source>
</reference>
<gene>
    <name evidence="2" type="ORF">KQI89_12025</name>
</gene>
<keyword evidence="3" id="KW-1185">Reference proteome</keyword>
<sequence length="571" mass="65273">MKCKKSFKKLFAILMVYFFSLSLVPFNFLGQAVQAAGNEIPTYSNFTPFYLLAAYQYKDKTLLYGDTDFNVKEPKKLMLKEGDNYKTLENNFPHPRYTRASYTDNGMVFSSSDKTLLYDYESDSLTEIDEKSIIENVVKPSLNSALANDHKDYFIENLKITQTYVKHNGDILYVIRLNCQKGDFSTTFNYLIDSKGKVYYNANLPSMNILDVVGDKILIREYSYKETNYLLYDGNSAKKYSRNSVDRRRLESSKLTKDGNLAYIGEDFTTGTSYFNIAIFDDKTESIIPYKTMPISSNDSLLCKDSNDELWIYYVNSENYTELYKIIDENPSLKYKFKGFTYDISIYDDNNLVVFSYDTNDKGSYVSITNKVEEPSDLDLKLKTAHESTLGVMKKASSHGVKAYFDAKDGGISDTDNVVAAVKDGLQKDILKTREAINVLPDDGGTFTNARETFSSILDNYQHPIYERIVTVINEHTEKENPTQKDLNGLRYLIQDIPNLDYKATWSTDIDELQGILFNKARTLVEKALESKLEIDIENAKKAIAELEENEFLTEDINTLISELKGKLGLN</sequence>